<reference evidence="1 2" key="1">
    <citation type="journal article" date="2019" name="Sci. Rep.">
        <title>Orb-weaving spider Araneus ventricosus genome elucidates the spidroin gene catalogue.</title>
        <authorList>
            <person name="Kono N."/>
            <person name="Nakamura H."/>
            <person name="Ohtoshi R."/>
            <person name="Moran D.A.P."/>
            <person name="Shinohara A."/>
            <person name="Yoshida Y."/>
            <person name="Fujiwara M."/>
            <person name="Mori M."/>
            <person name="Tomita M."/>
            <person name="Arakawa K."/>
        </authorList>
    </citation>
    <scope>NUCLEOTIDE SEQUENCE [LARGE SCALE GENOMIC DNA]</scope>
</reference>
<evidence type="ECO:0000313" key="1">
    <source>
        <dbReference type="EMBL" id="GBM07749.1"/>
    </source>
</evidence>
<evidence type="ECO:0000313" key="2">
    <source>
        <dbReference type="Proteomes" id="UP000499080"/>
    </source>
</evidence>
<dbReference type="AlphaFoldDB" id="A0A4Y2CUI1"/>
<dbReference type="EMBL" id="BGPR01000246">
    <property type="protein sequence ID" value="GBM07749.1"/>
    <property type="molecule type" value="Genomic_DNA"/>
</dbReference>
<proteinExistence type="predicted"/>
<dbReference type="Proteomes" id="UP000499080">
    <property type="component" value="Unassembled WGS sequence"/>
</dbReference>
<keyword evidence="2" id="KW-1185">Reference proteome</keyword>
<gene>
    <name evidence="1" type="ORF">AVEN_137617_1</name>
</gene>
<sequence length="194" mass="22365">MLPVCFFWRTAYRSLIRRCNSGGDLCCNIYSHTIILESLPKPGDDTRIPGSSDTSSWARLWASFLHGRLLKSCLFNNKGERFDRTLKGPVFPLFTERLHDSRATVDALTCYRVHSSSVKSHSRKQCIVATKAREEIVKRPFERRTCRPKPGLTRSKTFDAFASIEADRNYADHIECCTLLHAQYCYSSHRRSWP</sequence>
<organism evidence="1 2">
    <name type="scientific">Araneus ventricosus</name>
    <name type="common">Orbweaver spider</name>
    <name type="synonym">Epeira ventricosa</name>
    <dbReference type="NCBI Taxonomy" id="182803"/>
    <lineage>
        <taxon>Eukaryota</taxon>
        <taxon>Metazoa</taxon>
        <taxon>Ecdysozoa</taxon>
        <taxon>Arthropoda</taxon>
        <taxon>Chelicerata</taxon>
        <taxon>Arachnida</taxon>
        <taxon>Araneae</taxon>
        <taxon>Araneomorphae</taxon>
        <taxon>Entelegynae</taxon>
        <taxon>Araneoidea</taxon>
        <taxon>Araneidae</taxon>
        <taxon>Araneus</taxon>
    </lineage>
</organism>
<name>A0A4Y2CUI1_ARAVE</name>
<protein>
    <submittedName>
        <fullName evidence="1">Uncharacterized protein</fullName>
    </submittedName>
</protein>
<accession>A0A4Y2CUI1</accession>
<comment type="caution">
    <text evidence="1">The sequence shown here is derived from an EMBL/GenBank/DDBJ whole genome shotgun (WGS) entry which is preliminary data.</text>
</comment>